<dbReference type="InterPro" id="IPR050833">
    <property type="entry name" value="Poly_Biosynth_Transport"/>
</dbReference>
<feature type="transmembrane region" description="Helical" evidence="6">
    <location>
        <begin position="379"/>
        <end position="401"/>
    </location>
</feature>
<feature type="transmembrane region" description="Helical" evidence="6">
    <location>
        <begin position="351"/>
        <end position="373"/>
    </location>
</feature>
<keyword evidence="4 6" id="KW-1133">Transmembrane helix</keyword>
<reference evidence="7 8" key="1">
    <citation type="journal article" date="2018" name="Sci. Rep.">
        <title>Rhizobium tumorigenes sp. nov., a novel plant tumorigenic bacterium isolated from cane gall tumors on thornless blackberry.</title>
        <authorList>
            <person name="Kuzmanovi N."/>
            <person name="Smalla K."/>
            <person name="Gronow S."/>
            <person name="PuBawska J."/>
        </authorList>
    </citation>
    <scope>NUCLEOTIDE SEQUENCE [LARGE SCALE GENOMIC DNA]</scope>
    <source>
        <strain evidence="7 8">CCBAU 85046</strain>
    </source>
</reference>
<evidence type="ECO:0000256" key="5">
    <source>
        <dbReference type="ARBA" id="ARBA00023136"/>
    </source>
</evidence>
<feature type="transmembrane region" description="Helical" evidence="6">
    <location>
        <begin position="200"/>
        <end position="220"/>
    </location>
</feature>
<feature type="transmembrane region" description="Helical" evidence="6">
    <location>
        <begin position="408"/>
        <end position="427"/>
    </location>
</feature>
<dbReference type="EMBL" id="PCDP01000035">
    <property type="protein sequence ID" value="PZM13612.1"/>
    <property type="molecule type" value="Genomic_DNA"/>
</dbReference>
<accession>A0A2W4CL39</accession>
<evidence type="ECO:0000256" key="6">
    <source>
        <dbReference type="SAM" id="Phobius"/>
    </source>
</evidence>
<sequence>MAKIVALAAYFYQAAVAFGLLLTVAHVLSPADYSRYSLFISISQFTAIFCFEWIRFACSRFYPGRTQHSEASERRALTIEFAVSAVFCVLAAAASIIFGVPPAIALLGGLVAVFQGASDLHLTILRFKQQFRIFSRLQGSRATILAAGTLGGTALSQTFAFTAGGLLAGYLVYSLVAFLATRNRLTEAAAFEPKLVRKHFVYGSVAAGAAVVAMLAPLTLKSILTGMLGTEGAAGVLLALDLLQRPFVLIVSALQAIQYPDIVALYDREGETSLLRRSLGEYYSLLTGFAFMTASGIFALLQPIGHFIIASGLQQGFLAAAPFVTGVAVCRALTQNMLPTPSHLRHHLRSIFLLSLADCLLLNGGVLAAGHLVSSQSGGILMAGGMVGAVIGMLIGIKVLIALPFDLIWQPVALSAVGIVIPVLATAGFNYNLWISVAVGVVGGGFFCLLGLYSFFVKMFRHRASS</sequence>
<dbReference type="PANTHER" id="PTHR30250:SF11">
    <property type="entry name" value="O-ANTIGEN TRANSPORTER-RELATED"/>
    <property type="match status" value="1"/>
</dbReference>
<comment type="caution">
    <text evidence="7">The sequence shown here is derived from an EMBL/GenBank/DDBJ whole genome shotgun (WGS) entry which is preliminary data.</text>
</comment>
<evidence type="ECO:0000313" key="7">
    <source>
        <dbReference type="EMBL" id="PZM13612.1"/>
    </source>
</evidence>
<proteinExistence type="predicted"/>
<feature type="transmembrane region" description="Helical" evidence="6">
    <location>
        <begin position="77"/>
        <end position="98"/>
    </location>
</feature>
<feature type="transmembrane region" description="Helical" evidence="6">
    <location>
        <begin position="433"/>
        <end position="456"/>
    </location>
</feature>
<dbReference type="PANTHER" id="PTHR30250">
    <property type="entry name" value="PST FAMILY PREDICTED COLANIC ACID TRANSPORTER"/>
    <property type="match status" value="1"/>
</dbReference>
<keyword evidence="3 6" id="KW-0812">Transmembrane</keyword>
<protein>
    <recommendedName>
        <fullName evidence="9">Polysaccharide biosynthesis protein</fullName>
    </recommendedName>
</protein>
<feature type="transmembrane region" description="Helical" evidence="6">
    <location>
        <begin position="104"/>
        <end position="127"/>
    </location>
</feature>
<evidence type="ECO:0000256" key="2">
    <source>
        <dbReference type="ARBA" id="ARBA00022475"/>
    </source>
</evidence>
<keyword evidence="2" id="KW-1003">Cell membrane</keyword>
<keyword evidence="5 6" id="KW-0472">Membrane</keyword>
<dbReference type="OrthoDB" id="8160032at2"/>
<evidence type="ECO:0008006" key="9">
    <source>
        <dbReference type="Google" id="ProtNLM"/>
    </source>
</evidence>
<evidence type="ECO:0000256" key="3">
    <source>
        <dbReference type="ARBA" id="ARBA00022692"/>
    </source>
</evidence>
<evidence type="ECO:0000256" key="1">
    <source>
        <dbReference type="ARBA" id="ARBA00004651"/>
    </source>
</evidence>
<feature type="transmembrane region" description="Helical" evidence="6">
    <location>
        <begin position="159"/>
        <end position="180"/>
    </location>
</feature>
<evidence type="ECO:0000256" key="4">
    <source>
        <dbReference type="ARBA" id="ARBA00022989"/>
    </source>
</evidence>
<organism evidence="7 8">
    <name type="scientific">Rhizobium tubonense</name>
    <dbReference type="NCBI Taxonomy" id="484088"/>
    <lineage>
        <taxon>Bacteria</taxon>
        <taxon>Pseudomonadati</taxon>
        <taxon>Pseudomonadota</taxon>
        <taxon>Alphaproteobacteria</taxon>
        <taxon>Hyphomicrobiales</taxon>
        <taxon>Rhizobiaceae</taxon>
        <taxon>Rhizobium/Agrobacterium group</taxon>
        <taxon>Rhizobium</taxon>
    </lineage>
</organism>
<feature type="transmembrane region" description="Helical" evidence="6">
    <location>
        <begin position="282"/>
        <end position="301"/>
    </location>
</feature>
<feature type="transmembrane region" description="Helical" evidence="6">
    <location>
        <begin position="307"/>
        <end position="330"/>
    </location>
</feature>
<dbReference type="Proteomes" id="UP000248925">
    <property type="component" value="Unassembled WGS sequence"/>
</dbReference>
<feature type="transmembrane region" description="Helical" evidence="6">
    <location>
        <begin position="7"/>
        <end position="29"/>
    </location>
</feature>
<feature type="transmembrane region" description="Helical" evidence="6">
    <location>
        <begin position="35"/>
        <end position="56"/>
    </location>
</feature>
<keyword evidence="8" id="KW-1185">Reference proteome</keyword>
<name>A0A2W4CL39_9HYPH</name>
<evidence type="ECO:0000313" key="8">
    <source>
        <dbReference type="Proteomes" id="UP000248925"/>
    </source>
</evidence>
<dbReference type="GO" id="GO:0005886">
    <property type="term" value="C:plasma membrane"/>
    <property type="evidence" value="ECO:0007669"/>
    <property type="project" value="UniProtKB-SubCell"/>
</dbReference>
<dbReference type="AlphaFoldDB" id="A0A2W4CL39"/>
<comment type="subcellular location">
    <subcellularLocation>
        <location evidence="1">Cell membrane</location>
        <topology evidence="1">Multi-pass membrane protein</topology>
    </subcellularLocation>
</comment>
<gene>
    <name evidence="7" type="ORF">CPY51_11995</name>
</gene>